<accession>A0A813F458</accession>
<evidence type="ECO:0000256" key="1">
    <source>
        <dbReference type="SAM" id="MobiDB-lite"/>
    </source>
</evidence>
<name>A0A813F458_POLGL</name>
<keyword evidence="3" id="KW-1185">Reference proteome</keyword>
<feature type="region of interest" description="Disordered" evidence="1">
    <location>
        <begin position="1"/>
        <end position="24"/>
    </location>
</feature>
<evidence type="ECO:0000313" key="2">
    <source>
        <dbReference type="EMBL" id="CAE8607538.1"/>
    </source>
</evidence>
<protein>
    <submittedName>
        <fullName evidence="2">Uncharacterized protein</fullName>
    </submittedName>
</protein>
<sequence length="170" mass="18449">MVAGSKKRTRDLPPAVQEATESSGSIELAKKKWVERPMEPVMANGRGMRVLGFIPLGGLVTRPLHQAPAALAAEAPVPEAAPKDPGAPRGLGTVEGPSLWKKGRPVYEHGNYGRYYGYRHADIRGGACDQRLVAVTQRLDKDLFEGKEVNFGKLRSHTAANKHNVRCSSL</sequence>
<feature type="region of interest" description="Disordered" evidence="1">
    <location>
        <begin position="75"/>
        <end position="95"/>
    </location>
</feature>
<dbReference type="AlphaFoldDB" id="A0A813F458"/>
<dbReference type="OrthoDB" id="432683at2759"/>
<gene>
    <name evidence="2" type="ORF">PGLA1383_LOCUS25461</name>
</gene>
<comment type="caution">
    <text evidence="2">The sequence shown here is derived from an EMBL/GenBank/DDBJ whole genome shotgun (WGS) entry which is preliminary data.</text>
</comment>
<dbReference type="EMBL" id="CAJNNV010021843">
    <property type="protein sequence ID" value="CAE8607538.1"/>
    <property type="molecule type" value="Genomic_DNA"/>
</dbReference>
<evidence type="ECO:0000313" key="3">
    <source>
        <dbReference type="Proteomes" id="UP000654075"/>
    </source>
</evidence>
<reference evidence="2" key="1">
    <citation type="submission" date="2021-02" db="EMBL/GenBank/DDBJ databases">
        <authorList>
            <person name="Dougan E. K."/>
            <person name="Rhodes N."/>
            <person name="Thang M."/>
            <person name="Chan C."/>
        </authorList>
    </citation>
    <scope>NUCLEOTIDE SEQUENCE</scope>
</reference>
<dbReference type="Proteomes" id="UP000654075">
    <property type="component" value="Unassembled WGS sequence"/>
</dbReference>
<proteinExistence type="predicted"/>
<organism evidence="2 3">
    <name type="scientific">Polarella glacialis</name>
    <name type="common">Dinoflagellate</name>
    <dbReference type="NCBI Taxonomy" id="89957"/>
    <lineage>
        <taxon>Eukaryota</taxon>
        <taxon>Sar</taxon>
        <taxon>Alveolata</taxon>
        <taxon>Dinophyceae</taxon>
        <taxon>Suessiales</taxon>
        <taxon>Suessiaceae</taxon>
        <taxon>Polarella</taxon>
    </lineage>
</organism>